<dbReference type="EMBL" id="CADEPM010000003">
    <property type="protein sequence ID" value="CAB3401406.1"/>
    <property type="molecule type" value="Genomic_DNA"/>
</dbReference>
<organism evidence="2 3">
    <name type="scientific">Caenorhabditis bovis</name>
    <dbReference type="NCBI Taxonomy" id="2654633"/>
    <lineage>
        <taxon>Eukaryota</taxon>
        <taxon>Metazoa</taxon>
        <taxon>Ecdysozoa</taxon>
        <taxon>Nematoda</taxon>
        <taxon>Chromadorea</taxon>
        <taxon>Rhabditida</taxon>
        <taxon>Rhabditina</taxon>
        <taxon>Rhabditomorpha</taxon>
        <taxon>Rhabditoidea</taxon>
        <taxon>Rhabditidae</taxon>
        <taxon>Peloderinae</taxon>
        <taxon>Caenorhabditis</taxon>
    </lineage>
</organism>
<reference evidence="2 3" key="1">
    <citation type="submission" date="2020-04" db="EMBL/GenBank/DDBJ databases">
        <authorList>
            <person name="Laetsch R D."/>
            <person name="Stevens L."/>
            <person name="Kumar S."/>
            <person name="Blaxter L. M."/>
        </authorList>
    </citation>
    <scope>NUCLEOTIDE SEQUENCE [LARGE SCALE GENOMIC DNA]</scope>
</reference>
<protein>
    <recommendedName>
        <fullName evidence="1">Peptidase S9 prolyl oligopeptidase catalytic domain-containing protein</fullName>
    </recommendedName>
</protein>
<dbReference type="Gene3D" id="2.120.10.30">
    <property type="entry name" value="TolB, C-terminal domain"/>
    <property type="match status" value="1"/>
</dbReference>
<feature type="domain" description="Peptidase S9 prolyl oligopeptidase catalytic" evidence="1">
    <location>
        <begin position="426"/>
        <end position="626"/>
    </location>
</feature>
<dbReference type="SUPFAM" id="SSF69322">
    <property type="entry name" value="Tricorn protease domain 2"/>
    <property type="match status" value="1"/>
</dbReference>
<dbReference type="InterPro" id="IPR001375">
    <property type="entry name" value="Peptidase_S9_cat"/>
</dbReference>
<accession>A0A8S1EJT8</accession>
<dbReference type="GO" id="GO:0006508">
    <property type="term" value="P:proteolysis"/>
    <property type="evidence" value="ECO:0007669"/>
    <property type="project" value="InterPro"/>
</dbReference>
<dbReference type="PANTHER" id="PTHR43056:SF5">
    <property type="entry name" value="PEPTIDASE S9 PROLYL OLIGOPEPTIDASE CATALYTIC DOMAIN-CONTAINING PROTEIN"/>
    <property type="match status" value="1"/>
</dbReference>
<keyword evidence="3" id="KW-1185">Reference proteome</keyword>
<dbReference type="Pfam" id="PF00326">
    <property type="entry name" value="Peptidase_S9"/>
    <property type="match status" value="1"/>
</dbReference>
<gene>
    <name evidence="2" type="ORF">CBOVIS_LOCUS4157</name>
</gene>
<evidence type="ECO:0000259" key="1">
    <source>
        <dbReference type="Pfam" id="PF00326"/>
    </source>
</evidence>
<sequence length="646" mass="72445">MATIAPYGSWKSAITTDQFVAGNCKSICEFQLAGPHVFWVEQNLITGKREVYSKKLTMAMEHGEQQWIPSYTILSSIHEYGGNAIHTPNETTFIFSTKDGVYKKDLNGIGEDKLIDSKGNKLRFSDFSSNATHLFCVNEDHIAGQPNEPVNQIVAINFSTKELKVVASGADFYAYPRVSPNGNRLVWMEWNRPNMPWDETSICVADLDDEGGALNYRVLFSGVDKTINYSEPSWIDEDTINLISDESGFWNVYKYHIRRQAMYNLNPIDREIGYPLWQLGFRNYAYNARSNAMIVGDRLHMRKDDEIHEIPTPGYTVFSHISIFNDYIVCIASGPKRSSSIIVVRLSNPSYPMHVIREARAANDIEKLDISTPEEICFESDGVDVYGHFYPPKNSQYAAPAGTLPPVLLIGHGGPTAIAQNCLDMKKQFFTSRGIAVFDVNYRGSTGFGREFRRSLYENYGIADRNDILNGAKTLIEQGRVDENKILMMGSSSGGFLLLSCLISPENVIKAAVSHYGVADLQALDEDTHKFEKCYNQILLGKDAEVYRQRNPINHIEKINVPVAFTHGKDDTVVPMQQSVSMYEKLRNRGITTALMLFDGEGHGYRNGNVVKESTEAAFYFLTTSVGIQPSITSKIQIVNPLPGQN</sequence>
<dbReference type="InterPro" id="IPR050585">
    <property type="entry name" value="Xaa-Pro_dipeptidyl-ppase/CocE"/>
</dbReference>
<comment type="caution">
    <text evidence="2">The sequence shown here is derived from an EMBL/GenBank/DDBJ whole genome shotgun (WGS) entry which is preliminary data.</text>
</comment>
<dbReference type="Gene3D" id="3.40.50.1820">
    <property type="entry name" value="alpha/beta hydrolase"/>
    <property type="match status" value="1"/>
</dbReference>
<dbReference type="GO" id="GO:0008236">
    <property type="term" value="F:serine-type peptidase activity"/>
    <property type="evidence" value="ECO:0007669"/>
    <property type="project" value="InterPro"/>
</dbReference>
<dbReference type="InterPro" id="IPR011042">
    <property type="entry name" value="6-blade_b-propeller_TolB-like"/>
</dbReference>
<dbReference type="InterPro" id="IPR029058">
    <property type="entry name" value="AB_hydrolase_fold"/>
</dbReference>
<dbReference type="OrthoDB" id="416344at2759"/>
<dbReference type="Proteomes" id="UP000494206">
    <property type="component" value="Unassembled WGS sequence"/>
</dbReference>
<dbReference type="PANTHER" id="PTHR43056">
    <property type="entry name" value="PEPTIDASE S9 PROLYL OLIGOPEPTIDASE"/>
    <property type="match status" value="1"/>
</dbReference>
<evidence type="ECO:0000313" key="2">
    <source>
        <dbReference type="EMBL" id="CAB3401406.1"/>
    </source>
</evidence>
<dbReference type="AlphaFoldDB" id="A0A8S1EJT8"/>
<evidence type="ECO:0000313" key="3">
    <source>
        <dbReference type="Proteomes" id="UP000494206"/>
    </source>
</evidence>
<proteinExistence type="predicted"/>
<dbReference type="SUPFAM" id="SSF53474">
    <property type="entry name" value="alpha/beta-Hydrolases"/>
    <property type="match status" value="1"/>
</dbReference>
<name>A0A8S1EJT8_9PELO</name>